<dbReference type="InterPro" id="IPR042178">
    <property type="entry name" value="Serpin_sf_1"/>
</dbReference>
<sequence length="479" mass="53798">MARTTELKLAMVDPAKCISKSTSHPLPMQHSPLAQLFAVVEDQRFKTPLKCNERSNVLCHELSSDIKVHLVNSAGCKGNGSGWRCHQLSKGRMARNFVYSPFAIRQALGLLYLSKDNVTDQQLESALQLTGLRHEEIISLLGEAREKAARERLTITNRIYLSPDYNASPNITQLGGNLGMEVKNMTFSSEQSAANEIKKWLNRWIGKAGKNLFGKNDISQTTQVVAVQGMSYSCVWKNREKALTNRTFTLLRQNRKPFVYTVEMMYTEAPMEFFNNDQVRGVVVPFNNSDMEMLVLLPRPKYSTQQIMFSLDTILKIKLRMSKKTHLFLPKFKVSESVDLNMALKALGIENLFTNGVRRSKANAANFKQYNSLDADQNRVLITIDVGDDFDDRVVYVNRGFVFVIRDKSNIYMIGRMDATGAPETDADFPPTQRCHKDIDGSPLSVGCSAGLGMHGIKDVKSGTRCRSPELQYTALISG</sequence>
<protein>
    <submittedName>
        <fullName evidence="6">GD12299</fullName>
    </submittedName>
</protein>
<reference evidence="6 7" key="1">
    <citation type="journal article" date="2007" name="Nature">
        <title>Evolution of genes and genomes on the Drosophila phylogeny.</title>
        <authorList>
            <consortium name="Drosophila 12 Genomes Consortium"/>
            <person name="Clark A.G."/>
            <person name="Eisen M.B."/>
            <person name="Smith D.R."/>
            <person name="Bergman C.M."/>
            <person name="Oliver B."/>
            <person name="Markow T.A."/>
            <person name="Kaufman T.C."/>
            <person name="Kellis M."/>
            <person name="Gelbart W."/>
            <person name="Iyer V.N."/>
            <person name="Pollard D.A."/>
            <person name="Sackton T.B."/>
            <person name="Larracuente A.M."/>
            <person name="Singh N.D."/>
            <person name="Abad J.P."/>
            <person name="Abt D.N."/>
            <person name="Adryan B."/>
            <person name="Aguade M."/>
            <person name="Akashi H."/>
            <person name="Anderson W.W."/>
            <person name="Aquadro C.F."/>
            <person name="Ardell D.H."/>
            <person name="Arguello R."/>
            <person name="Artieri C.G."/>
            <person name="Barbash D.A."/>
            <person name="Barker D."/>
            <person name="Barsanti P."/>
            <person name="Batterham P."/>
            <person name="Batzoglou S."/>
            <person name="Begun D."/>
            <person name="Bhutkar A."/>
            <person name="Blanco E."/>
            <person name="Bosak S.A."/>
            <person name="Bradley R.K."/>
            <person name="Brand A.D."/>
            <person name="Brent M.R."/>
            <person name="Brooks A.N."/>
            <person name="Brown R.H."/>
            <person name="Butlin R.K."/>
            <person name="Caggese C."/>
            <person name="Calvi B.R."/>
            <person name="Bernardo de Carvalho A."/>
            <person name="Caspi A."/>
            <person name="Castrezana S."/>
            <person name="Celniker S.E."/>
            <person name="Chang J.L."/>
            <person name="Chapple C."/>
            <person name="Chatterji S."/>
            <person name="Chinwalla A."/>
            <person name="Civetta A."/>
            <person name="Clifton S.W."/>
            <person name="Comeron J.M."/>
            <person name="Costello J.C."/>
            <person name="Coyne J.A."/>
            <person name="Daub J."/>
            <person name="David R.G."/>
            <person name="Delcher A.L."/>
            <person name="Delehaunty K."/>
            <person name="Do C.B."/>
            <person name="Ebling H."/>
            <person name="Edwards K."/>
            <person name="Eickbush T."/>
            <person name="Evans J.D."/>
            <person name="Filipski A."/>
            <person name="Findeiss S."/>
            <person name="Freyhult E."/>
            <person name="Fulton L."/>
            <person name="Fulton R."/>
            <person name="Garcia A.C."/>
            <person name="Gardiner A."/>
            <person name="Garfield D.A."/>
            <person name="Garvin B.E."/>
            <person name="Gibson G."/>
            <person name="Gilbert D."/>
            <person name="Gnerre S."/>
            <person name="Godfrey J."/>
            <person name="Good R."/>
            <person name="Gotea V."/>
            <person name="Gravely B."/>
            <person name="Greenberg A.J."/>
            <person name="Griffiths-Jones S."/>
            <person name="Gross S."/>
            <person name="Guigo R."/>
            <person name="Gustafson E.A."/>
            <person name="Haerty W."/>
            <person name="Hahn M.W."/>
            <person name="Halligan D.L."/>
            <person name="Halpern A.L."/>
            <person name="Halter G.M."/>
            <person name="Han M.V."/>
            <person name="Heger A."/>
            <person name="Hillier L."/>
            <person name="Hinrichs A.S."/>
            <person name="Holmes I."/>
            <person name="Hoskins R.A."/>
            <person name="Hubisz M.J."/>
            <person name="Hultmark D."/>
            <person name="Huntley M.A."/>
            <person name="Jaffe D.B."/>
            <person name="Jagadeeshan S."/>
            <person name="Jeck W.R."/>
            <person name="Johnson J."/>
            <person name="Jones C.D."/>
            <person name="Jordan W.C."/>
            <person name="Karpen G.H."/>
            <person name="Kataoka E."/>
            <person name="Keightley P.D."/>
            <person name="Kheradpour P."/>
            <person name="Kirkness E.F."/>
            <person name="Koerich L.B."/>
            <person name="Kristiansen K."/>
            <person name="Kudrna D."/>
            <person name="Kulathinal R.J."/>
            <person name="Kumar S."/>
            <person name="Kwok R."/>
            <person name="Lander E."/>
            <person name="Langley C.H."/>
            <person name="Lapoint R."/>
            <person name="Lazzaro B.P."/>
            <person name="Lee S.J."/>
            <person name="Levesque L."/>
            <person name="Li R."/>
            <person name="Lin C.F."/>
            <person name="Lin M.F."/>
            <person name="Lindblad-Toh K."/>
            <person name="Llopart A."/>
            <person name="Long M."/>
            <person name="Low L."/>
            <person name="Lozovsky E."/>
            <person name="Lu J."/>
            <person name="Luo M."/>
            <person name="Machado C.A."/>
            <person name="Makalowski W."/>
            <person name="Marzo M."/>
            <person name="Matsuda M."/>
            <person name="Matzkin L."/>
            <person name="McAllister B."/>
            <person name="McBride C.S."/>
            <person name="McKernan B."/>
            <person name="McKernan K."/>
            <person name="Mendez-Lago M."/>
            <person name="Minx P."/>
            <person name="Mollenhauer M.U."/>
            <person name="Montooth K."/>
            <person name="Mount S.M."/>
            <person name="Mu X."/>
            <person name="Myers E."/>
            <person name="Negre B."/>
            <person name="Newfeld S."/>
            <person name="Nielsen R."/>
            <person name="Noor M.A."/>
            <person name="O'Grady P."/>
            <person name="Pachter L."/>
            <person name="Papaceit M."/>
            <person name="Parisi M.J."/>
            <person name="Parisi M."/>
            <person name="Parts L."/>
            <person name="Pedersen J.S."/>
            <person name="Pesole G."/>
            <person name="Phillippy A.M."/>
            <person name="Ponting C.P."/>
            <person name="Pop M."/>
            <person name="Porcelli D."/>
            <person name="Powell J.R."/>
            <person name="Prohaska S."/>
            <person name="Pruitt K."/>
            <person name="Puig M."/>
            <person name="Quesneville H."/>
            <person name="Ram K.R."/>
            <person name="Rand D."/>
            <person name="Rasmussen M.D."/>
            <person name="Reed L.K."/>
            <person name="Reenan R."/>
            <person name="Reily A."/>
            <person name="Remington K.A."/>
            <person name="Rieger T.T."/>
            <person name="Ritchie M.G."/>
            <person name="Robin C."/>
            <person name="Rogers Y.H."/>
            <person name="Rohde C."/>
            <person name="Rozas J."/>
            <person name="Rubenfield M.J."/>
            <person name="Ruiz A."/>
            <person name="Russo S."/>
            <person name="Salzberg S.L."/>
            <person name="Sanchez-Gracia A."/>
            <person name="Saranga D.J."/>
            <person name="Sato H."/>
            <person name="Schaeffer S.W."/>
            <person name="Schatz M.C."/>
            <person name="Schlenke T."/>
            <person name="Schwartz R."/>
            <person name="Segarra C."/>
            <person name="Singh R.S."/>
            <person name="Sirot L."/>
            <person name="Sirota M."/>
            <person name="Sisneros N.B."/>
            <person name="Smith C.D."/>
            <person name="Smith T.F."/>
            <person name="Spieth J."/>
            <person name="Stage D.E."/>
            <person name="Stark A."/>
            <person name="Stephan W."/>
            <person name="Strausberg R.L."/>
            <person name="Strempel S."/>
            <person name="Sturgill D."/>
            <person name="Sutton G."/>
            <person name="Sutton G.G."/>
            <person name="Tao W."/>
            <person name="Teichmann S."/>
            <person name="Tobari Y.N."/>
            <person name="Tomimura Y."/>
            <person name="Tsolas J.M."/>
            <person name="Valente V.L."/>
            <person name="Venter E."/>
            <person name="Venter J.C."/>
            <person name="Vicario S."/>
            <person name="Vieira F.G."/>
            <person name="Vilella A.J."/>
            <person name="Villasante A."/>
            <person name="Walenz B."/>
            <person name="Wang J."/>
            <person name="Wasserman M."/>
            <person name="Watts T."/>
            <person name="Wilson D."/>
            <person name="Wilson R.K."/>
            <person name="Wing R.A."/>
            <person name="Wolfner M.F."/>
            <person name="Wong A."/>
            <person name="Wong G.K."/>
            <person name="Wu C.I."/>
            <person name="Wu G."/>
            <person name="Yamamoto D."/>
            <person name="Yang H.P."/>
            <person name="Yang S.P."/>
            <person name="Yorke J.A."/>
            <person name="Yoshida K."/>
            <person name="Zdobnov E."/>
            <person name="Zhang P."/>
            <person name="Zhang Y."/>
            <person name="Zimin A.V."/>
            <person name="Baldwin J."/>
            <person name="Abdouelleil A."/>
            <person name="Abdulkadir J."/>
            <person name="Abebe A."/>
            <person name="Abera B."/>
            <person name="Abreu J."/>
            <person name="Acer S.C."/>
            <person name="Aftuck L."/>
            <person name="Alexander A."/>
            <person name="An P."/>
            <person name="Anderson E."/>
            <person name="Anderson S."/>
            <person name="Arachi H."/>
            <person name="Azer M."/>
            <person name="Bachantsang P."/>
            <person name="Barry A."/>
            <person name="Bayul T."/>
            <person name="Berlin A."/>
            <person name="Bessette D."/>
            <person name="Bloom T."/>
            <person name="Blye J."/>
            <person name="Boguslavskiy L."/>
            <person name="Bonnet C."/>
            <person name="Boukhgalter B."/>
            <person name="Bourzgui I."/>
            <person name="Brown A."/>
            <person name="Cahill P."/>
            <person name="Channer S."/>
            <person name="Cheshatsang Y."/>
            <person name="Chuda L."/>
            <person name="Citroen M."/>
            <person name="Collymore A."/>
            <person name="Cooke P."/>
            <person name="Costello M."/>
            <person name="D'Aco K."/>
            <person name="Daza R."/>
            <person name="De Haan G."/>
            <person name="DeGray S."/>
            <person name="DeMaso C."/>
            <person name="Dhargay N."/>
            <person name="Dooley K."/>
            <person name="Dooley E."/>
            <person name="Doricent M."/>
            <person name="Dorje P."/>
            <person name="Dorjee K."/>
            <person name="Dupes A."/>
            <person name="Elong R."/>
            <person name="Falk J."/>
            <person name="Farina A."/>
            <person name="Faro S."/>
            <person name="Ferguson D."/>
            <person name="Fisher S."/>
            <person name="Foley C.D."/>
            <person name="Franke A."/>
            <person name="Friedrich D."/>
            <person name="Gadbois L."/>
            <person name="Gearin G."/>
            <person name="Gearin C.R."/>
            <person name="Giannoukos G."/>
            <person name="Goode T."/>
            <person name="Graham J."/>
            <person name="Grandbois E."/>
            <person name="Grewal S."/>
            <person name="Gyaltsen K."/>
            <person name="Hafez N."/>
            <person name="Hagos B."/>
            <person name="Hall J."/>
            <person name="Henson C."/>
            <person name="Hollinger A."/>
            <person name="Honan T."/>
            <person name="Huard M.D."/>
            <person name="Hughes L."/>
            <person name="Hurhula B."/>
            <person name="Husby M.E."/>
            <person name="Kamat A."/>
            <person name="Kanga B."/>
            <person name="Kashin S."/>
            <person name="Khazanovich D."/>
            <person name="Kisner P."/>
            <person name="Lance K."/>
            <person name="Lara M."/>
            <person name="Lee W."/>
            <person name="Lennon N."/>
            <person name="Letendre F."/>
            <person name="LeVine R."/>
            <person name="Lipovsky A."/>
            <person name="Liu X."/>
            <person name="Liu J."/>
            <person name="Liu S."/>
            <person name="Lokyitsang T."/>
            <person name="Lokyitsang Y."/>
            <person name="Lubonja R."/>
            <person name="Lui A."/>
            <person name="MacDonald P."/>
            <person name="Magnisalis V."/>
            <person name="Maru K."/>
            <person name="Matthews C."/>
            <person name="McCusker W."/>
            <person name="McDonough S."/>
            <person name="Mehta T."/>
            <person name="Meldrim J."/>
            <person name="Meneus L."/>
            <person name="Mihai O."/>
            <person name="Mihalev A."/>
            <person name="Mihova T."/>
            <person name="Mittelman R."/>
            <person name="Mlenga V."/>
            <person name="Montmayeur A."/>
            <person name="Mulrain L."/>
            <person name="Navidi A."/>
            <person name="Naylor J."/>
            <person name="Negash T."/>
            <person name="Nguyen T."/>
            <person name="Nguyen N."/>
            <person name="Nicol R."/>
            <person name="Norbu C."/>
            <person name="Norbu N."/>
            <person name="Novod N."/>
            <person name="O'Neill B."/>
            <person name="Osman S."/>
            <person name="Markiewicz E."/>
            <person name="Oyono O.L."/>
            <person name="Patti C."/>
            <person name="Phunkhang P."/>
            <person name="Pierre F."/>
            <person name="Priest M."/>
            <person name="Raghuraman S."/>
            <person name="Rege F."/>
            <person name="Reyes R."/>
            <person name="Rise C."/>
            <person name="Rogov P."/>
            <person name="Ross K."/>
            <person name="Ryan E."/>
            <person name="Settipalli S."/>
            <person name="Shea T."/>
            <person name="Sherpa N."/>
            <person name="Shi L."/>
            <person name="Shih D."/>
            <person name="Sparrow T."/>
            <person name="Spaulding J."/>
            <person name="Stalker J."/>
            <person name="Stange-Thomann N."/>
            <person name="Stavropoulos S."/>
            <person name="Stone C."/>
            <person name="Strader C."/>
            <person name="Tesfaye S."/>
            <person name="Thomson T."/>
            <person name="Thoulutsang Y."/>
            <person name="Thoulutsang D."/>
            <person name="Topham K."/>
            <person name="Topping I."/>
            <person name="Tsamla T."/>
            <person name="Vassiliev H."/>
            <person name="Vo A."/>
            <person name="Wangchuk T."/>
            <person name="Wangdi T."/>
            <person name="Weiand M."/>
            <person name="Wilkinson J."/>
            <person name="Wilson A."/>
            <person name="Yadav S."/>
            <person name="Young G."/>
            <person name="Yu Q."/>
            <person name="Zembek L."/>
            <person name="Zhong D."/>
            <person name="Zimmer A."/>
            <person name="Zwirko Z."/>
            <person name="Jaffe D.B."/>
            <person name="Alvarez P."/>
            <person name="Brockman W."/>
            <person name="Butler J."/>
            <person name="Chin C."/>
            <person name="Gnerre S."/>
            <person name="Grabherr M."/>
            <person name="Kleber M."/>
            <person name="Mauceli E."/>
            <person name="MacCallum I."/>
        </authorList>
    </citation>
    <scope>NUCLEOTIDE SEQUENCE [LARGE SCALE GENOMIC DNA]</scope>
    <source>
        <strain evidence="7">white501</strain>
    </source>
</reference>
<dbReference type="AlphaFoldDB" id="B4QQD2"/>
<dbReference type="Gene3D" id="2.30.39.10">
    <property type="entry name" value="Alpha-1-antitrypsin, domain 1"/>
    <property type="match status" value="1"/>
</dbReference>
<dbReference type="Pfam" id="PF00079">
    <property type="entry name" value="Serpin"/>
    <property type="match status" value="1"/>
</dbReference>
<organism evidence="6 7">
    <name type="scientific">Drosophila simulans</name>
    <name type="common">Fruit fly</name>
    <dbReference type="NCBI Taxonomy" id="7240"/>
    <lineage>
        <taxon>Eukaryota</taxon>
        <taxon>Metazoa</taxon>
        <taxon>Ecdysozoa</taxon>
        <taxon>Arthropoda</taxon>
        <taxon>Hexapoda</taxon>
        <taxon>Insecta</taxon>
        <taxon>Pterygota</taxon>
        <taxon>Neoptera</taxon>
        <taxon>Endopterygota</taxon>
        <taxon>Diptera</taxon>
        <taxon>Brachycera</taxon>
        <taxon>Muscomorpha</taxon>
        <taxon>Ephydroidea</taxon>
        <taxon>Drosophilidae</taxon>
        <taxon>Drosophila</taxon>
        <taxon>Sophophora</taxon>
    </lineage>
</organism>
<dbReference type="PhylomeDB" id="B4QQD2"/>
<evidence type="ECO:0000313" key="6">
    <source>
        <dbReference type="EMBL" id="EDX11038.1"/>
    </source>
</evidence>
<evidence type="ECO:0000313" key="7">
    <source>
        <dbReference type="Proteomes" id="UP000000304"/>
    </source>
</evidence>
<dbReference type="PANTHER" id="PTHR11461">
    <property type="entry name" value="SERINE PROTEASE INHIBITOR, SERPIN"/>
    <property type="match status" value="1"/>
</dbReference>
<evidence type="ECO:0000256" key="2">
    <source>
        <dbReference type="ARBA" id="ARBA00022690"/>
    </source>
</evidence>
<evidence type="ECO:0000259" key="5">
    <source>
        <dbReference type="SMART" id="SM00093"/>
    </source>
</evidence>
<dbReference type="PANTHER" id="PTHR11461:SF211">
    <property type="entry name" value="GH10112P-RELATED"/>
    <property type="match status" value="1"/>
</dbReference>
<dbReference type="OrthoDB" id="9518664at2759"/>
<keyword evidence="7" id="KW-1185">Reference proteome</keyword>
<dbReference type="InterPro" id="IPR036186">
    <property type="entry name" value="Serpin_sf"/>
</dbReference>
<dbReference type="InterPro" id="IPR023796">
    <property type="entry name" value="Serpin_dom"/>
</dbReference>
<dbReference type="SMART" id="SM00093">
    <property type="entry name" value="SERPIN"/>
    <property type="match status" value="1"/>
</dbReference>
<feature type="domain" description="Serpin" evidence="5">
    <location>
        <begin position="86"/>
        <end position="419"/>
    </location>
</feature>
<dbReference type="GO" id="GO:0005615">
    <property type="term" value="C:extracellular space"/>
    <property type="evidence" value="ECO:0007669"/>
    <property type="project" value="InterPro"/>
</dbReference>
<dbReference type="GO" id="GO:0004867">
    <property type="term" value="F:serine-type endopeptidase inhibitor activity"/>
    <property type="evidence" value="ECO:0007669"/>
    <property type="project" value="UniProtKB-KW"/>
</dbReference>
<dbReference type="STRING" id="7240.B4QQD2"/>
<accession>B4QQD2</accession>
<dbReference type="HOGENOM" id="CLU_576559_0_0_1"/>
<dbReference type="Gene3D" id="3.30.497.10">
    <property type="entry name" value="Antithrombin, subunit I, domain 2"/>
    <property type="match status" value="1"/>
</dbReference>
<dbReference type="InterPro" id="IPR000215">
    <property type="entry name" value="Serpin_fam"/>
</dbReference>
<dbReference type="Proteomes" id="UP000000304">
    <property type="component" value="Chromosome 3L"/>
</dbReference>
<gene>
    <name evidence="6" type="primary">Dsim\GD12299</name>
    <name evidence="6" type="ORF">Dsim_GD12299</name>
</gene>
<comment type="similarity">
    <text evidence="1 4">Belongs to the serpin family.</text>
</comment>
<dbReference type="SUPFAM" id="SSF56574">
    <property type="entry name" value="Serpins"/>
    <property type="match status" value="1"/>
</dbReference>
<keyword evidence="2" id="KW-0646">Protease inhibitor</keyword>
<dbReference type="CDD" id="cd00172">
    <property type="entry name" value="serpin"/>
    <property type="match status" value="1"/>
</dbReference>
<keyword evidence="3" id="KW-0722">Serine protease inhibitor</keyword>
<dbReference type="OMA" id="PLKCNER"/>
<dbReference type="EMBL" id="CM000363">
    <property type="protein sequence ID" value="EDX11038.1"/>
    <property type="molecule type" value="Genomic_DNA"/>
</dbReference>
<proteinExistence type="inferred from homology"/>
<dbReference type="InterPro" id="IPR042185">
    <property type="entry name" value="Serpin_sf_2"/>
</dbReference>
<name>B4QQD2_DROSI</name>
<evidence type="ECO:0000256" key="1">
    <source>
        <dbReference type="ARBA" id="ARBA00009500"/>
    </source>
</evidence>
<evidence type="ECO:0000256" key="4">
    <source>
        <dbReference type="RuleBase" id="RU000411"/>
    </source>
</evidence>
<evidence type="ECO:0000256" key="3">
    <source>
        <dbReference type="ARBA" id="ARBA00022900"/>
    </source>
</evidence>